<feature type="domain" description="DUF397" evidence="1">
    <location>
        <begin position="5"/>
        <end position="56"/>
    </location>
</feature>
<dbReference type="RefSeq" id="WP_344387060.1">
    <property type="nucleotide sequence ID" value="NZ_BAAASJ010000004.1"/>
</dbReference>
<sequence length="87" mass="9355">MPEPRWQKSTYSQEASACVNVATTPAGTILLRESDTPEAILTTGPRQLHALITALRQPGVHSLSMSRFSIAAFATSRPRPVKSPLPG</sequence>
<dbReference type="Proteomes" id="UP001500151">
    <property type="component" value="Unassembled WGS sequence"/>
</dbReference>
<organism evidence="2 3">
    <name type="scientific">Streptomyces vastus</name>
    <dbReference type="NCBI Taxonomy" id="285451"/>
    <lineage>
        <taxon>Bacteria</taxon>
        <taxon>Bacillati</taxon>
        <taxon>Actinomycetota</taxon>
        <taxon>Actinomycetes</taxon>
        <taxon>Kitasatosporales</taxon>
        <taxon>Streptomycetaceae</taxon>
        <taxon>Streptomyces</taxon>
    </lineage>
</organism>
<dbReference type="EMBL" id="BAAASJ010000004">
    <property type="protein sequence ID" value="GAA2620843.1"/>
    <property type="molecule type" value="Genomic_DNA"/>
</dbReference>
<proteinExistence type="predicted"/>
<evidence type="ECO:0000259" key="1">
    <source>
        <dbReference type="Pfam" id="PF04149"/>
    </source>
</evidence>
<dbReference type="InterPro" id="IPR007278">
    <property type="entry name" value="DUF397"/>
</dbReference>
<dbReference type="Pfam" id="PF04149">
    <property type="entry name" value="DUF397"/>
    <property type="match status" value="1"/>
</dbReference>
<evidence type="ECO:0000313" key="2">
    <source>
        <dbReference type="EMBL" id="GAA2620843.1"/>
    </source>
</evidence>
<keyword evidence="3" id="KW-1185">Reference proteome</keyword>
<comment type="caution">
    <text evidence="2">The sequence shown here is derived from an EMBL/GenBank/DDBJ whole genome shotgun (WGS) entry which is preliminary data.</text>
</comment>
<gene>
    <name evidence="2" type="ORF">GCM10010307_04340</name>
</gene>
<reference evidence="3" key="1">
    <citation type="journal article" date="2019" name="Int. J. Syst. Evol. Microbiol.">
        <title>The Global Catalogue of Microorganisms (GCM) 10K type strain sequencing project: providing services to taxonomists for standard genome sequencing and annotation.</title>
        <authorList>
            <consortium name="The Broad Institute Genomics Platform"/>
            <consortium name="The Broad Institute Genome Sequencing Center for Infectious Disease"/>
            <person name="Wu L."/>
            <person name="Ma J."/>
        </authorList>
    </citation>
    <scope>NUCLEOTIDE SEQUENCE [LARGE SCALE GENOMIC DNA]</scope>
    <source>
        <strain evidence="3">JCM 4524</strain>
    </source>
</reference>
<accession>A0ABP6CMP2</accession>
<evidence type="ECO:0000313" key="3">
    <source>
        <dbReference type="Proteomes" id="UP001500151"/>
    </source>
</evidence>
<name>A0ABP6CMP2_9ACTN</name>
<protein>
    <recommendedName>
        <fullName evidence="1">DUF397 domain-containing protein</fullName>
    </recommendedName>
</protein>